<protein>
    <submittedName>
        <fullName evidence="1">Uncharacterized protein</fullName>
    </submittedName>
</protein>
<dbReference type="AlphaFoldDB" id="A0A645HXR4"/>
<comment type="caution">
    <text evidence="1">The sequence shown here is derived from an EMBL/GenBank/DDBJ whole genome shotgun (WGS) entry which is preliminary data.</text>
</comment>
<name>A0A645HXR4_9ZZZZ</name>
<accession>A0A645HXR4</accession>
<evidence type="ECO:0000313" key="1">
    <source>
        <dbReference type="EMBL" id="MPN43396.1"/>
    </source>
</evidence>
<gene>
    <name evidence="1" type="ORF">SDC9_190955</name>
</gene>
<sequence>MRTDGAPDSRQEAASIICALLSGSLAQATSGSEPAVSREFLRWYQKLLQFGAHETIGQLNQSCAQLSKVLPTAAAMLEAAIREAGPEPTDNLAARA</sequence>
<dbReference type="EMBL" id="VSSQ01101774">
    <property type="protein sequence ID" value="MPN43396.1"/>
    <property type="molecule type" value="Genomic_DNA"/>
</dbReference>
<proteinExistence type="predicted"/>
<reference evidence="1" key="1">
    <citation type="submission" date="2019-08" db="EMBL/GenBank/DDBJ databases">
        <authorList>
            <person name="Kucharzyk K."/>
            <person name="Murdoch R.W."/>
            <person name="Higgins S."/>
            <person name="Loffler F."/>
        </authorList>
    </citation>
    <scope>NUCLEOTIDE SEQUENCE</scope>
</reference>
<organism evidence="1">
    <name type="scientific">bioreactor metagenome</name>
    <dbReference type="NCBI Taxonomy" id="1076179"/>
    <lineage>
        <taxon>unclassified sequences</taxon>
        <taxon>metagenomes</taxon>
        <taxon>ecological metagenomes</taxon>
    </lineage>
</organism>